<reference evidence="1 2" key="1">
    <citation type="submission" date="2017-04" db="EMBL/GenBank/DDBJ databases">
        <title>Draft genome sequence of Tuber borchii Vittad., a whitish edible truffle.</title>
        <authorList>
            <consortium name="DOE Joint Genome Institute"/>
            <person name="Murat C."/>
            <person name="Kuo A."/>
            <person name="Barry K.W."/>
            <person name="Clum A."/>
            <person name="Dockter R.B."/>
            <person name="Fauchery L."/>
            <person name="Iotti M."/>
            <person name="Kohler A."/>
            <person name="Labutti K."/>
            <person name="Lindquist E.A."/>
            <person name="Lipzen A."/>
            <person name="Ohm R.A."/>
            <person name="Wang M."/>
            <person name="Grigoriev I.V."/>
            <person name="Zambonelli A."/>
            <person name="Martin F.M."/>
        </authorList>
    </citation>
    <scope>NUCLEOTIDE SEQUENCE [LARGE SCALE GENOMIC DNA]</scope>
    <source>
        <strain evidence="1 2">Tbo3840</strain>
    </source>
</reference>
<evidence type="ECO:0000313" key="2">
    <source>
        <dbReference type="Proteomes" id="UP000244722"/>
    </source>
</evidence>
<keyword evidence="2" id="KW-1185">Reference proteome</keyword>
<dbReference type="Proteomes" id="UP000244722">
    <property type="component" value="Unassembled WGS sequence"/>
</dbReference>
<comment type="caution">
    <text evidence="1">The sequence shown here is derived from an EMBL/GenBank/DDBJ whole genome shotgun (WGS) entry which is preliminary data.</text>
</comment>
<name>A0A2T6ZZI0_TUBBO</name>
<organism evidence="1 2">
    <name type="scientific">Tuber borchii</name>
    <name type="common">White truffle</name>
    <dbReference type="NCBI Taxonomy" id="42251"/>
    <lineage>
        <taxon>Eukaryota</taxon>
        <taxon>Fungi</taxon>
        <taxon>Dikarya</taxon>
        <taxon>Ascomycota</taxon>
        <taxon>Pezizomycotina</taxon>
        <taxon>Pezizomycetes</taxon>
        <taxon>Pezizales</taxon>
        <taxon>Tuberaceae</taxon>
        <taxon>Tuber</taxon>
    </lineage>
</organism>
<evidence type="ECO:0000313" key="1">
    <source>
        <dbReference type="EMBL" id="PUU80873.1"/>
    </source>
</evidence>
<proteinExistence type="predicted"/>
<protein>
    <submittedName>
        <fullName evidence="1">Uncharacterized protein</fullName>
    </submittedName>
</protein>
<dbReference type="OrthoDB" id="2959714at2759"/>
<dbReference type="EMBL" id="NESQ01000054">
    <property type="protein sequence ID" value="PUU80873.1"/>
    <property type="molecule type" value="Genomic_DNA"/>
</dbReference>
<sequence>MAELWSESTASVESIFSVLGACDHPFIMVGHYALLWMGVQESSETTLDILVRTSQAAFIYQALVQTGEWLEVDESMMLGSGIRDDRVEHPSVRGLKWRYDEWYLRLCHEDSYHIAVDTEKIQVPHAINWNSALVESEFHPNAPDHSAGPRTGPFLLTDENIKFTPDQAITFPVFIPTIPQFIDSCLHFVVGSMDTLYRRPTPPYTDLSYMEQYLVLDSPNQQDKLLAKVKNREGLVEYFAHQQECKERRMKRMMERRARNAVYSKPEEEVSFGTSMIG</sequence>
<gene>
    <name evidence="1" type="ORF">B9Z19DRAFT_1063085</name>
</gene>
<dbReference type="AlphaFoldDB" id="A0A2T6ZZI0"/>
<accession>A0A2T6ZZI0</accession>